<accession>A0A6J7NNQ3</accession>
<dbReference type="InterPro" id="IPR054828">
    <property type="entry name" value="Vit_B12_bind_prot"/>
</dbReference>
<dbReference type="PANTHER" id="PTHR30535">
    <property type="entry name" value="VITAMIN B12-BINDING PROTEIN"/>
    <property type="match status" value="1"/>
</dbReference>
<evidence type="ECO:0000313" key="1">
    <source>
        <dbReference type="EMBL" id="CAB4994717.1"/>
    </source>
</evidence>
<reference evidence="1" key="1">
    <citation type="submission" date="2020-05" db="EMBL/GenBank/DDBJ databases">
        <authorList>
            <person name="Chiriac C."/>
            <person name="Salcher M."/>
            <person name="Ghai R."/>
            <person name="Kavagutti S V."/>
        </authorList>
    </citation>
    <scope>NUCLEOTIDE SEQUENCE</scope>
</reference>
<gene>
    <name evidence="1" type="ORF">UFOPK3992_00276</name>
</gene>
<dbReference type="EMBL" id="CAFBOZ010000025">
    <property type="protein sequence ID" value="CAB4994717.1"/>
    <property type="molecule type" value="Genomic_DNA"/>
</dbReference>
<dbReference type="NCBIfam" id="NF038402">
    <property type="entry name" value="TroA_like"/>
    <property type="match status" value="1"/>
</dbReference>
<dbReference type="InterPro" id="IPR050902">
    <property type="entry name" value="ABC_Transporter_SBP"/>
</dbReference>
<dbReference type="SUPFAM" id="SSF53807">
    <property type="entry name" value="Helical backbone' metal receptor"/>
    <property type="match status" value="1"/>
</dbReference>
<dbReference type="AlphaFoldDB" id="A0A6J7NNQ3"/>
<sequence length="295" mass="31646">MTVPGALRRTLPLDDLGTAVPLPARVSRVVSLVPSLTEAIAVSYPDLIVGATEWCTHPTDLDVRRVRGTKNPDCKAIIGLAPDLVVAAMEENRELDVRRLREAGIAVWVTRIESVPQALASMRRLFEEGLGQPSPPWLLEAEDEWLSPVEPLGIRAAVAIWRDPWMVVGHSTFAGDVVSRIGLTHAFADHADRYPAVTVAELTAGEIDVVLLPDEPYVFSADDGPEALAPTPTVLLSGRLLTWYGPSLCGARSALRTVVGDVGGRHDALVESHADVAHVDSARAAGRESGHVGEH</sequence>
<dbReference type="PANTHER" id="PTHR30535:SF35">
    <property type="entry name" value="PERIPLASMIC BINDING PROTEIN"/>
    <property type="match status" value="1"/>
</dbReference>
<protein>
    <submittedName>
        <fullName evidence="1">Unannotated protein</fullName>
    </submittedName>
</protein>
<proteinExistence type="predicted"/>
<organism evidence="1">
    <name type="scientific">freshwater metagenome</name>
    <dbReference type="NCBI Taxonomy" id="449393"/>
    <lineage>
        <taxon>unclassified sequences</taxon>
        <taxon>metagenomes</taxon>
        <taxon>ecological metagenomes</taxon>
    </lineage>
</organism>
<dbReference type="Gene3D" id="3.40.50.1980">
    <property type="entry name" value="Nitrogenase molybdenum iron protein domain"/>
    <property type="match status" value="2"/>
</dbReference>
<name>A0A6J7NNQ3_9ZZZZ</name>